<comment type="caution">
    <text evidence="2">The sequence shown here is derived from an EMBL/GenBank/DDBJ whole genome shotgun (WGS) entry which is preliminary data.</text>
</comment>
<keyword evidence="1" id="KW-0812">Transmembrane</keyword>
<feature type="transmembrane region" description="Helical" evidence="1">
    <location>
        <begin position="371"/>
        <end position="392"/>
    </location>
</feature>
<feature type="transmembrane region" description="Helical" evidence="1">
    <location>
        <begin position="262"/>
        <end position="282"/>
    </location>
</feature>
<keyword evidence="1" id="KW-1133">Transmembrane helix</keyword>
<feature type="transmembrane region" description="Helical" evidence="1">
    <location>
        <begin position="475"/>
        <end position="495"/>
    </location>
</feature>
<feature type="transmembrane region" description="Helical" evidence="1">
    <location>
        <begin position="80"/>
        <end position="100"/>
    </location>
</feature>
<sequence length="563" mass="62006">MEVQIHRKRRFLKAFFACRPAEKPLRFHWIFKVLFALSGAAATLLFTQRGSTGIGFIGVFCSLAVCALIAFRYQALERAFVRVSPVKLLAAAVFALYAAHRYSGWYRASMTDRILEKVNGALHFPQAITDLMHTWLSVGIAAVALFALCTFFYVAIDRALLEAGRRFRTADKVEKRYFLIAGLAAAVLIACVYSLTNAFTDTGIPYDVVYTSDSGMLLRDNTFLNINAFQNDIRQPLFGVFAMPFDIAARLLSKVLFFVPNAYVILLGILQAALLLFCFSILARLLRLEGTKKALFLALVTVSYPTMLFLLTVEQYIFSLFWVILLVETYCEGTPGRELKWVAATGSLLTSGALVFLLPYKKSFRSILIELLKAGGLLLAFLAVFGQLPLLYSAVASVRELMSFSGAGIGLGDKLLQFVNFVGACAVSPLAGIDTASYQHVSYQLSPVGSINPTGVILLALAVAGFALNRKSRLARVSFGWVMFSFMLLGLVGWGTAENGLVLYTLYFSWAYLVLAFLVLDALLRKWKAAQAVVLGGVAATMLVFNAVNILQIILFGIRYYPA</sequence>
<dbReference type="EMBL" id="VSSQ01001735">
    <property type="protein sequence ID" value="MPM10733.1"/>
    <property type="molecule type" value="Genomic_DNA"/>
</dbReference>
<feature type="transmembrane region" description="Helical" evidence="1">
    <location>
        <begin position="450"/>
        <end position="468"/>
    </location>
</feature>
<accession>A0A644X8Z4</accession>
<protein>
    <recommendedName>
        <fullName evidence="3">Glycosyltransferase RgtA/B/C/D-like domain-containing protein</fullName>
    </recommendedName>
</protein>
<feature type="transmembrane region" description="Helical" evidence="1">
    <location>
        <begin position="29"/>
        <end position="47"/>
    </location>
</feature>
<evidence type="ECO:0000313" key="2">
    <source>
        <dbReference type="EMBL" id="MPM10733.1"/>
    </source>
</evidence>
<reference evidence="2" key="1">
    <citation type="submission" date="2019-08" db="EMBL/GenBank/DDBJ databases">
        <authorList>
            <person name="Kucharzyk K."/>
            <person name="Murdoch R.W."/>
            <person name="Higgins S."/>
            <person name="Loffler F."/>
        </authorList>
    </citation>
    <scope>NUCLEOTIDE SEQUENCE</scope>
</reference>
<feature type="transmembrane region" description="Helical" evidence="1">
    <location>
        <begin position="53"/>
        <end position="73"/>
    </location>
</feature>
<organism evidence="2">
    <name type="scientific">bioreactor metagenome</name>
    <dbReference type="NCBI Taxonomy" id="1076179"/>
    <lineage>
        <taxon>unclassified sequences</taxon>
        <taxon>metagenomes</taxon>
        <taxon>ecological metagenomes</taxon>
    </lineage>
</organism>
<evidence type="ECO:0000256" key="1">
    <source>
        <dbReference type="SAM" id="Phobius"/>
    </source>
</evidence>
<dbReference type="AlphaFoldDB" id="A0A644X8Z4"/>
<feature type="transmembrane region" description="Helical" evidence="1">
    <location>
        <begin position="532"/>
        <end position="558"/>
    </location>
</feature>
<feature type="transmembrane region" description="Helical" evidence="1">
    <location>
        <begin position="339"/>
        <end position="359"/>
    </location>
</feature>
<feature type="transmembrane region" description="Helical" evidence="1">
    <location>
        <begin position="501"/>
        <end position="520"/>
    </location>
</feature>
<feature type="transmembrane region" description="Helical" evidence="1">
    <location>
        <begin position="177"/>
        <end position="196"/>
    </location>
</feature>
<gene>
    <name evidence="2" type="ORF">SDC9_57067</name>
</gene>
<name>A0A644X8Z4_9ZZZZ</name>
<evidence type="ECO:0008006" key="3">
    <source>
        <dbReference type="Google" id="ProtNLM"/>
    </source>
</evidence>
<feature type="transmembrane region" description="Helical" evidence="1">
    <location>
        <begin position="294"/>
        <end position="327"/>
    </location>
</feature>
<proteinExistence type="predicted"/>
<feature type="transmembrane region" description="Helical" evidence="1">
    <location>
        <begin position="135"/>
        <end position="156"/>
    </location>
</feature>
<keyword evidence="1" id="KW-0472">Membrane</keyword>